<dbReference type="OrthoDB" id="649053at2"/>
<keyword evidence="2" id="KW-1185">Reference proteome</keyword>
<organism evidence="1 2">
    <name type="scientific">Chryseobacterium phosphatilyticum</name>
    <dbReference type="NCBI Taxonomy" id="475075"/>
    <lineage>
        <taxon>Bacteria</taxon>
        <taxon>Pseudomonadati</taxon>
        <taxon>Bacteroidota</taxon>
        <taxon>Flavobacteriia</taxon>
        <taxon>Flavobacteriales</taxon>
        <taxon>Weeksellaceae</taxon>
        <taxon>Chryseobacterium group</taxon>
        <taxon>Chryseobacterium</taxon>
    </lineage>
</organism>
<evidence type="ECO:0000313" key="2">
    <source>
        <dbReference type="Proteomes" id="UP000236594"/>
    </source>
</evidence>
<gene>
    <name evidence="1" type="ORF">C1631_007185</name>
</gene>
<dbReference type="EMBL" id="PPED02000001">
    <property type="protein sequence ID" value="PWN72373.1"/>
    <property type="molecule type" value="Genomic_DNA"/>
</dbReference>
<dbReference type="RefSeq" id="WP_109711375.1">
    <property type="nucleotide sequence ID" value="NZ_PPED02000001.1"/>
</dbReference>
<evidence type="ECO:0008006" key="3">
    <source>
        <dbReference type="Google" id="ProtNLM"/>
    </source>
</evidence>
<reference evidence="1 2" key="1">
    <citation type="submission" date="2018-04" db="EMBL/GenBank/DDBJ databases">
        <title>Draft Genome Sequence of Phosphate-Solubilizing Chryseobacterium sp. ISE14 that is a Biocontrol and Plant Growth-Promoting Rhizobacterium Isolated from Cucumber.</title>
        <authorList>
            <person name="Jeong J.-J."/>
            <person name="Sang M.K."/>
            <person name="Choi I.-G."/>
            <person name="Kim K.D."/>
        </authorList>
    </citation>
    <scope>NUCLEOTIDE SEQUENCE [LARGE SCALE GENOMIC DNA]</scope>
    <source>
        <strain evidence="1 2">ISE14</strain>
    </source>
</reference>
<accession>A0A316XJJ2</accession>
<name>A0A316XJJ2_9FLAO</name>
<dbReference type="AlphaFoldDB" id="A0A316XJJ2"/>
<comment type="caution">
    <text evidence="1">The sequence shown here is derived from an EMBL/GenBank/DDBJ whole genome shotgun (WGS) entry which is preliminary data.</text>
</comment>
<sequence>MKNIQLPETFTALSDFRKHDIYLPEMDPDQIISDFFPGTFTELVQRLSEITAAFYGGLLKQSGKLFGSEAIEQLSAAFMYDLGTKMTLRTLGIKPDLPFGIPTAVKIIIAAVFTSSPEYNFEFKELNDHKAEVLIKGTDRYHRITQNLEISELLQWPVIRPFIQGVCDTMGLDVLLNIQVIKLDPDSSCIYRVVITEK</sequence>
<dbReference type="Proteomes" id="UP000236594">
    <property type="component" value="Unassembled WGS sequence"/>
</dbReference>
<proteinExistence type="predicted"/>
<protein>
    <recommendedName>
        <fullName evidence="3">Heme NO-binding domain-containing protein</fullName>
    </recommendedName>
</protein>
<evidence type="ECO:0000313" key="1">
    <source>
        <dbReference type="EMBL" id="PWN72373.1"/>
    </source>
</evidence>